<feature type="transmembrane region" description="Helical" evidence="1">
    <location>
        <begin position="145"/>
        <end position="167"/>
    </location>
</feature>
<evidence type="ECO:0000256" key="1">
    <source>
        <dbReference type="SAM" id="Phobius"/>
    </source>
</evidence>
<proteinExistence type="predicted"/>
<dbReference type="EMBL" id="MN739735">
    <property type="protein sequence ID" value="QHT23799.1"/>
    <property type="molecule type" value="Genomic_DNA"/>
</dbReference>
<feature type="transmembrane region" description="Helical" evidence="1">
    <location>
        <begin position="74"/>
        <end position="100"/>
    </location>
</feature>
<dbReference type="AlphaFoldDB" id="A0A6C0E6A4"/>
<feature type="transmembrane region" description="Helical" evidence="1">
    <location>
        <begin position="115"/>
        <end position="136"/>
    </location>
</feature>
<feature type="transmembrane region" description="Helical" evidence="1">
    <location>
        <begin position="9"/>
        <end position="26"/>
    </location>
</feature>
<feature type="transmembrane region" description="Helical" evidence="1">
    <location>
        <begin position="32"/>
        <end position="53"/>
    </location>
</feature>
<name>A0A6C0E6A4_9ZZZZ</name>
<sequence>MNEIYHKSIIATSASFFLIYFLFLLTDSPANIIFGAHVFGYLTLVIGVLTLVVSNVIKIISKTTETNGRNDKQALSTIISILTPFILTIGSMITILYLIVSNKTAIVQKQVSPSYYSFSNIAIILFFMQIFLIYYYGEKPITYNLLYLLGLLTSICGIILYTILSYFSTDG</sequence>
<keyword evidence="1" id="KW-1133">Transmembrane helix</keyword>
<keyword evidence="1" id="KW-0472">Membrane</keyword>
<reference evidence="2" key="1">
    <citation type="journal article" date="2020" name="Nature">
        <title>Giant virus diversity and host interactions through global metagenomics.</title>
        <authorList>
            <person name="Schulz F."/>
            <person name="Roux S."/>
            <person name="Paez-Espino D."/>
            <person name="Jungbluth S."/>
            <person name="Walsh D.A."/>
            <person name="Denef V.J."/>
            <person name="McMahon K.D."/>
            <person name="Konstantinidis K.T."/>
            <person name="Eloe-Fadrosh E.A."/>
            <person name="Kyrpides N.C."/>
            <person name="Woyke T."/>
        </authorList>
    </citation>
    <scope>NUCLEOTIDE SEQUENCE</scope>
    <source>
        <strain evidence="2">GVMAG-M-3300023179-132</strain>
    </source>
</reference>
<protein>
    <submittedName>
        <fullName evidence="2">Uncharacterized protein</fullName>
    </submittedName>
</protein>
<accession>A0A6C0E6A4</accession>
<keyword evidence="1" id="KW-0812">Transmembrane</keyword>
<evidence type="ECO:0000313" key="2">
    <source>
        <dbReference type="EMBL" id="QHT23799.1"/>
    </source>
</evidence>
<organism evidence="2">
    <name type="scientific">viral metagenome</name>
    <dbReference type="NCBI Taxonomy" id="1070528"/>
    <lineage>
        <taxon>unclassified sequences</taxon>
        <taxon>metagenomes</taxon>
        <taxon>organismal metagenomes</taxon>
    </lineage>
</organism>